<evidence type="ECO:0000256" key="6">
    <source>
        <dbReference type="ARBA" id="ARBA00022741"/>
    </source>
</evidence>
<dbReference type="SUPFAM" id="SSF56042">
    <property type="entry name" value="PurM C-terminal domain-like"/>
    <property type="match status" value="1"/>
</dbReference>
<dbReference type="GO" id="GO:0005524">
    <property type="term" value="F:ATP binding"/>
    <property type="evidence" value="ECO:0007669"/>
    <property type="project" value="UniProtKB-KW"/>
</dbReference>
<comment type="pathway">
    <text evidence="1 13">Purine metabolism; IMP biosynthesis via de novo pathway; 5-amino-1-(5-phospho-D-ribosyl)imidazole from N(2)-formyl-N(1)-(5-phospho-D-ribosyl)glycinamide: step 2/2.</text>
</comment>
<name>A4TZI3_9PROT</name>
<keyword evidence="5 13" id="KW-0436">Ligase</keyword>
<dbReference type="Pfam" id="PF00586">
    <property type="entry name" value="AIRS"/>
    <property type="match status" value="1"/>
</dbReference>
<dbReference type="GO" id="GO:0004641">
    <property type="term" value="F:phosphoribosylformylglycinamidine cyclo-ligase activity"/>
    <property type="evidence" value="ECO:0007669"/>
    <property type="project" value="UniProtKB-UniRule"/>
</dbReference>
<evidence type="ECO:0000256" key="1">
    <source>
        <dbReference type="ARBA" id="ARBA00004686"/>
    </source>
</evidence>
<feature type="compositionally biased region" description="Low complexity" evidence="14">
    <location>
        <begin position="1"/>
        <end position="10"/>
    </location>
</feature>
<dbReference type="HAMAP" id="MF_00741">
    <property type="entry name" value="AIRS"/>
    <property type="match status" value="1"/>
</dbReference>
<keyword evidence="6 13" id="KW-0547">Nucleotide-binding</keyword>
<evidence type="ECO:0000256" key="3">
    <source>
        <dbReference type="ARBA" id="ARBA00013047"/>
    </source>
</evidence>
<reference evidence="17" key="1">
    <citation type="journal article" date="2007" name="J. Bacteriol.">
        <title>Comparative genome analysis of four magnetotactic bacteria reveals a complex set of group-specific genes implicated in magnetosome biomineralization and function.</title>
        <authorList>
            <person name="Richter M."/>
            <person name="Kube M."/>
            <person name="Bazylinski D.A."/>
            <person name="Lombardot T."/>
            <person name="Gloeckner F.O."/>
            <person name="Reinhardt R."/>
            <person name="Schueler D."/>
        </authorList>
    </citation>
    <scope>NUCLEOTIDE SEQUENCE</scope>
    <source>
        <strain evidence="17">MSR-1</strain>
    </source>
</reference>
<comment type="subcellular location">
    <subcellularLocation>
        <location evidence="13">Cytoplasm</location>
    </subcellularLocation>
</comment>
<dbReference type="SUPFAM" id="SSF55326">
    <property type="entry name" value="PurM N-terminal domain-like"/>
    <property type="match status" value="1"/>
</dbReference>
<comment type="catalytic activity">
    <reaction evidence="12 13">
        <text>2-formamido-N(1)-(5-O-phospho-beta-D-ribosyl)acetamidine + ATP = 5-amino-1-(5-phospho-beta-D-ribosyl)imidazole + ADP + phosphate + H(+)</text>
        <dbReference type="Rhea" id="RHEA:23032"/>
        <dbReference type="ChEBI" id="CHEBI:15378"/>
        <dbReference type="ChEBI" id="CHEBI:30616"/>
        <dbReference type="ChEBI" id="CHEBI:43474"/>
        <dbReference type="ChEBI" id="CHEBI:137981"/>
        <dbReference type="ChEBI" id="CHEBI:147287"/>
        <dbReference type="ChEBI" id="CHEBI:456216"/>
        <dbReference type="EC" id="6.3.3.1"/>
    </reaction>
</comment>
<dbReference type="NCBIfam" id="TIGR00878">
    <property type="entry name" value="purM"/>
    <property type="match status" value="1"/>
</dbReference>
<organism evidence="17">
    <name type="scientific">Magnetospirillum gryphiswaldense</name>
    <dbReference type="NCBI Taxonomy" id="55518"/>
    <lineage>
        <taxon>Bacteria</taxon>
        <taxon>Pseudomonadati</taxon>
        <taxon>Pseudomonadota</taxon>
        <taxon>Alphaproteobacteria</taxon>
        <taxon>Rhodospirillales</taxon>
        <taxon>Rhodospirillaceae</taxon>
        <taxon>Magnetospirillum</taxon>
    </lineage>
</organism>
<dbReference type="InterPro" id="IPR036676">
    <property type="entry name" value="PurM-like_C_sf"/>
</dbReference>
<comment type="similarity">
    <text evidence="2 13">Belongs to the AIR synthase family.</text>
</comment>
<dbReference type="Pfam" id="PF02769">
    <property type="entry name" value="AIRS_C"/>
    <property type="match status" value="1"/>
</dbReference>
<evidence type="ECO:0000256" key="7">
    <source>
        <dbReference type="ARBA" id="ARBA00022755"/>
    </source>
</evidence>
<dbReference type="GO" id="GO:0006189">
    <property type="term" value="P:'de novo' IMP biosynthetic process"/>
    <property type="evidence" value="ECO:0007669"/>
    <property type="project" value="UniProtKB-UniRule"/>
</dbReference>
<evidence type="ECO:0000256" key="13">
    <source>
        <dbReference type="HAMAP-Rule" id="MF_00741"/>
    </source>
</evidence>
<sequence>MTASTTATAPARRREGIANRPGWSIFGPHGGSHGKAVPKRRKHTTGKPTRKTIPAHDEKQGLTYRDAGVDIDAGEALVEAIKPLAKSTVRSGTTAGLGGFGALFDPKAAGFKDPILVATTDGVGTKLKVAIDSGRHDGVGIDLVAMCVNDLVVQGAEPLFFLDYFATGKLDVAAGTAIISGIAEGCRQAGCALIGGETAEMPGMYSHGDYDLAGFSVGAAERGSLLPASDVGPGDVLLGLASTGVHSNGYSLVRRIVAKGNVTYDAPAPFDPSQSLGDALLTPTRIYVKSCMAAVKAGTVKAMAHITGGGLIENVPRVLPDGVVAHIDAKTWTLPPVFQWLAKEGGVAAREMARTFNCGIGMVVVVAADKADEAARILRENGETVYTIGSLRARQGDEEQSQVVGNEGWL</sequence>
<evidence type="ECO:0000256" key="8">
    <source>
        <dbReference type="ARBA" id="ARBA00022840"/>
    </source>
</evidence>
<protein>
    <recommendedName>
        <fullName evidence="4 13">Phosphoribosylformylglycinamidine cyclo-ligase</fullName>
        <ecNumber evidence="3 13">6.3.3.1</ecNumber>
    </recommendedName>
    <alternativeName>
        <fullName evidence="10 13">AIR synthase</fullName>
    </alternativeName>
    <alternativeName>
        <fullName evidence="11 13">AIRS</fullName>
    </alternativeName>
    <alternativeName>
        <fullName evidence="9 13">Phosphoribosyl-aminoimidazole synthetase</fullName>
    </alternativeName>
</protein>
<dbReference type="UniPathway" id="UPA00074">
    <property type="reaction ID" value="UER00129"/>
</dbReference>
<evidence type="ECO:0000259" key="16">
    <source>
        <dbReference type="Pfam" id="PF02769"/>
    </source>
</evidence>
<dbReference type="GO" id="GO:0004637">
    <property type="term" value="F:phosphoribosylamine-glycine ligase activity"/>
    <property type="evidence" value="ECO:0007669"/>
    <property type="project" value="TreeGrafter"/>
</dbReference>
<dbReference type="FunFam" id="3.30.1330.10:FF:000001">
    <property type="entry name" value="Phosphoribosylformylglycinamidine cyclo-ligase"/>
    <property type="match status" value="1"/>
</dbReference>
<evidence type="ECO:0000256" key="14">
    <source>
        <dbReference type="SAM" id="MobiDB-lite"/>
    </source>
</evidence>
<dbReference type="AlphaFoldDB" id="A4TZI3"/>
<evidence type="ECO:0000256" key="11">
    <source>
        <dbReference type="ARBA" id="ARBA00033093"/>
    </source>
</evidence>
<feature type="domain" description="PurM-like C-terminal" evidence="16">
    <location>
        <begin position="232"/>
        <end position="397"/>
    </location>
</feature>
<dbReference type="PANTHER" id="PTHR10520">
    <property type="entry name" value="TRIFUNCTIONAL PURINE BIOSYNTHETIC PROTEIN ADENOSINE-3-RELATED"/>
    <property type="match status" value="1"/>
</dbReference>
<dbReference type="PANTHER" id="PTHR10520:SF12">
    <property type="entry name" value="TRIFUNCTIONAL PURINE BIOSYNTHETIC PROTEIN ADENOSINE-3"/>
    <property type="match status" value="1"/>
</dbReference>
<evidence type="ECO:0000259" key="15">
    <source>
        <dbReference type="Pfam" id="PF00586"/>
    </source>
</evidence>
<dbReference type="EC" id="6.3.3.1" evidence="3 13"/>
<dbReference type="CDD" id="cd02196">
    <property type="entry name" value="PurM"/>
    <property type="match status" value="1"/>
</dbReference>
<dbReference type="EMBL" id="CU459003">
    <property type="protein sequence ID" value="CAM76040.1"/>
    <property type="molecule type" value="Genomic_DNA"/>
</dbReference>
<dbReference type="InterPro" id="IPR016188">
    <property type="entry name" value="PurM-like_N"/>
</dbReference>
<evidence type="ECO:0000313" key="17">
    <source>
        <dbReference type="EMBL" id="CAM76040.1"/>
    </source>
</evidence>
<gene>
    <name evidence="13 17" type="primary">purM</name>
    <name evidence="17" type="ORF">MGR_1507</name>
</gene>
<dbReference type="InterPro" id="IPR004733">
    <property type="entry name" value="PurM_cligase"/>
</dbReference>
<keyword evidence="8 13" id="KW-0067">ATP-binding</keyword>
<dbReference type="GO" id="GO:0046084">
    <property type="term" value="P:adenine biosynthetic process"/>
    <property type="evidence" value="ECO:0007669"/>
    <property type="project" value="TreeGrafter"/>
</dbReference>
<feature type="domain" description="PurM-like N-terminal" evidence="15">
    <location>
        <begin position="116"/>
        <end position="219"/>
    </location>
</feature>
<dbReference type="Gene3D" id="3.90.650.10">
    <property type="entry name" value="PurM-like C-terminal domain"/>
    <property type="match status" value="1"/>
</dbReference>
<evidence type="ECO:0000256" key="4">
    <source>
        <dbReference type="ARBA" id="ARBA00020367"/>
    </source>
</evidence>
<dbReference type="InterPro" id="IPR010918">
    <property type="entry name" value="PurM-like_C_dom"/>
</dbReference>
<accession>A4TZI3</accession>
<evidence type="ECO:0000256" key="10">
    <source>
        <dbReference type="ARBA" id="ARBA00032931"/>
    </source>
</evidence>
<keyword evidence="13" id="KW-0963">Cytoplasm</keyword>
<dbReference type="Gene3D" id="3.30.1330.10">
    <property type="entry name" value="PurM-like, N-terminal domain"/>
    <property type="match status" value="1"/>
</dbReference>
<dbReference type="GO" id="GO:0005829">
    <property type="term" value="C:cytosol"/>
    <property type="evidence" value="ECO:0007669"/>
    <property type="project" value="TreeGrafter"/>
</dbReference>
<dbReference type="InterPro" id="IPR036921">
    <property type="entry name" value="PurM-like_N_sf"/>
</dbReference>
<keyword evidence="7 13" id="KW-0658">Purine biosynthesis</keyword>
<evidence type="ECO:0000256" key="9">
    <source>
        <dbReference type="ARBA" id="ARBA00031908"/>
    </source>
</evidence>
<feature type="region of interest" description="Disordered" evidence="14">
    <location>
        <begin position="1"/>
        <end position="59"/>
    </location>
</feature>
<dbReference type="FunFam" id="3.90.650.10:FF:000007">
    <property type="entry name" value="Trifunctional purine biosynthetic protein adenosine-3"/>
    <property type="match status" value="1"/>
</dbReference>
<proteinExistence type="inferred from homology"/>
<evidence type="ECO:0000256" key="12">
    <source>
        <dbReference type="ARBA" id="ARBA00049057"/>
    </source>
</evidence>
<dbReference type="RefSeq" id="WP_234016391.1">
    <property type="nucleotide sequence ID" value="NZ_CP027527.1"/>
</dbReference>
<feature type="compositionally biased region" description="Basic residues" evidence="14">
    <location>
        <begin position="36"/>
        <end position="50"/>
    </location>
</feature>
<evidence type="ECO:0000256" key="5">
    <source>
        <dbReference type="ARBA" id="ARBA00022598"/>
    </source>
</evidence>
<evidence type="ECO:0000256" key="2">
    <source>
        <dbReference type="ARBA" id="ARBA00010280"/>
    </source>
</evidence>